<dbReference type="InterPro" id="IPR007428">
    <property type="entry name" value="MlaA"/>
</dbReference>
<evidence type="ECO:0000256" key="2">
    <source>
        <dbReference type="ARBA" id="ARBA00022729"/>
    </source>
</evidence>
<dbReference type="GO" id="GO:0016020">
    <property type="term" value="C:membrane"/>
    <property type="evidence" value="ECO:0007669"/>
    <property type="project" value="InterPro"/>
</dbReference>
<organism evidence="4 5">
    <name type="scientific">Maridesulfovibrio ferrireducens</name>
    <dbReference type="NCBI Taxonomy" id="246191"/>
    <lineage>
        <taxon>Bacteria</taxon>
        <taxon>Pseudomonadati</taxon>
        <taxon>Thermodesulfobacteriota</taxon>
        <taxon>Desulfovibrionia</taxon>
        <taxon>Desulfovibrionales</taxon>
        <taxon>Desulfovibrionaceae</taxon>
        <taxon>Maridesulfovibrio</taxon>
    </lineage>
</organism>
<reference evidence="5" key="1">
    <citation type="submission" date="2016-10" db="EMBL/GenBank/DDBJ databases">
        <authorList>
            <person name="Varghese N."/>
            <person name="Submissions S."/>
        </authorList>
    </citation>
    <scope>NUCLEOTIDE SEQUENCE [LARGE SCALE GENOMIC DNA]</scope>
    <source>
        <strain evidence="5">DSM 16995</strain>
    </source>
</reference>
<dbReference type="EMBL" id="FNGA01000002">
    <property type="protein sequence ID" value="SDK91029.1"/>
    <property type="molecule type" value="Genomic_DNA"/>
</dbReference>
<dbReference type="STRING" id="246191.SAMN05660337_1672"/>
<dbReference type="GO" id="GO:0120010">
    <property type="term" value="P:intermembrane phospholipid transfer"/>
    <property type="evidence" value="ECO:0007669"/>
    <property type="project" value="TreeGrafter"/>
</dbReference>
<dbReference type="Pfam" id="PF04333">
    <property type="entry name" value="MlaA"/>
    <property type="match status" value="1"/>
</dbReference>
<keyword evidence="5" id="KW-1185">Reference proteome</keyword>
<evidence type="ECO:0000256" key="3">
    <source>
        <dbReference type="SAM" id="SignalP"/>
    </source>
</evidence>
<dbReference type="PANTHER" id="PTHR30035:SF3">
    <property type="entry name" value="INTERMEMBRANE PHOSPHOLIPID TRANSPORT SYSTEM LIPOPROTEIN MLAA"/>
    <property type="match status" value="1"/>
</dbReference>
<feature type="signal peptide" evidence="3">
    <location>
        <begin position="1"/>
        <end position="22"/>
    </location>
</feature>
<evidence type="ECO:0000313" key="4">
    <source>
        <dbReference type="EMBL" id="SDK91029.1"/>
    </source>
</evidence>
<protein>
    <submittedName>
        <fullName evidence="4">Phospholipid-binding lipoprotein MlaA</fullName>
    </submittedName>
</protein>
<sequence length="269" mass="30037">MMNTTIKYVMVLCLFLLIPSCATIKKEAPDMTLPPTGFMTPVSHAPTPTNIMRKEADLEFLDVYDPWDAMNRNIYSFNAQFDRAIYIPAVNIYTTVLPKPVRKGVTNAVNNLNEVNVILNSSLQGRGEKVLRSFYRLLLNSTFGILGIMDVADDWGIKRVVTSTADTLGVWGMGPGPYVVLPLFGPSSVRDSAGLAGDSALLWVQMNYVYDILGVKEGRTLIGAGEATIRGLNLRSKVPFRYYQTGSPFEYDLVRFLYSTKRELDIEKQ</sequence>
<gene>
    <name evidence="4" type="ORF">SAMN05660337_1672</name>
</gene>
<keyword evidence="4" id="KW-0449">Lipoprotein</keyword>
<proteinExistence type="inferred from homology"/>
<dbReference type="AlphaFoldDB" id="A0A1G9FRK8"/>
<evidence type="ECO:0000256" key="1">
    <source>
        <dbReference type="ARBA" id="ARBA00010634"/>
    </source>
</evidence>
<dbReference type="Proteomes" id="UP000199053">
    <property type="component" value="Unassembled WGS sequence"/>
</dbReference>
<comment type="similarity">
    <text evidence="1">Belongs to the MlaA family.</text>
</comment>
<keyword evidence="2 3" id="KW-0732">Signal</keyword>
<dbReference type="PRINTS" id="PR01805">
    <property type="entry name" value="VACJLIPOPROT"/>
</dbReference>
<dbReference type="OrthoDB" id="9785326at2"/>
<name>A0A1G9FRK8_9BACT</name>
<evidence type="ECO:0000313" key="5">
    <source>
        <dbReference type="Proteomes" id="UP000199053"/>
    </source>
</evidence>
<feature type="chain" id="PRO_5011724544" evidence="3">
    <location>
        <begin position="23"/>
        <end position="269"/>
    </location>
</feature>
<dbReference type="RefSeq" id="WP_092160009.1">
    <property type="nucleotide sequence ID" value="NZ_FNGA01000002.1"/>
</dbReference>
<accession>A0A1G9FRK8</accession>
<dbReference type="PANTHER" id="PTHR30035">
    <property type="entry name" value="LIPOPROTEIN VACJ-RELATED"/>
    <property type="match status" value="1"/>
</dbReference>